<feature type="transmembrane region" description="Helical" evidence="7">
    <location>
        <begin position="7"/>
        <end position="29"/>
    </location>
</feature>
<feature type="transmembrane region" description="Helical" evidence="7">
    <location>
        <begin position="41"/>
        <end position="59"/>
    </location>
</feature>
<dbReference type="Proteomes" id="UP001623041">
    <property type="component" value="Unassembled WGS sequence"/>
</dbReference>
<keyword evidence="4 7" id="KW-0812">Transmembrane</keyword>
<comment type="subcellular location">
    <subcellularLocation>
        <location evidence="1">Cell membrane</location>
        <topology evidence="1">Multi-pass membrane protein</topology>
    </subcellularLocation>
</comment>
<dbReference type="RefSeq" id="WP_406578934.1">
    <property type="nucleotide sequence ID" value="NZ_JBJHQH010000001.1"/>
</dbReference>
<feature type="transmembrane region" description="Helical" evidence="7">
    <location>
        <begin position="120"/>
        <end position="138"/>
    </location>
</feature>
<evidence type="ECO:0000256" key="2">
    <source>
        <dbReference type="ARBA" id="ARBA00004936"/>
    </source>
</evidence>
<proteinExistence type="predicted"/>
<evidence type="ECO:0000256" key="6">
    <source>
        <dbReference type="ARBA" id="ARBA00023136"/>
    </source>
</evidence>
<evidence type="ECO:0000313" key="9">
    <source>
        <dbReference type="EMBL" id="MFK9090239.1"/>
    </source>
</evidence>
<dbReference type="PANTHER" id="PTHR47371">
    <property type="entry name" value="LIPOTEICHOIC ACID SYNTHASE"/>
    <property type="match status" value="1"/>
</dbReference>
<evidence type="ECO:0000256" key="5">
    <source>
        <dbReference type="ARBA" id="ARBA00022989"/>
    </source>
</evidence>
<reference evidence="9 10" key="1">
    <citation type="submission" date="2024-11" db="EMBL/GenBank/DDBJ databases">
        <authorList>
            <person name="Lucas J.A."/>
        </authorList>
    </citation>
    <scope>NUCLEOTIDE SEQUENCE [LARGE SCALE GENOMIC DNA]</scope>
    <source>
        <strain evidence="9 10">Z 5.4</strain>
    </source>
</reference>
<feature type="transmembrane region" description="Helical" evidence="7">
    <location>
        <begin position="150"/>
        <end position="168"/>
    </location>
</feature>
<evidence type="ECO:0000313" key="10">
    <source>
        <dbReference type="Proteomes" id="UP001623041"/>
    </source>
</evidence>
<keyword evidence="6 7" id="KW-0472">Membrane</keyword>
<protein>
    <submittedName>
        <fullName evidence="9">LTA synthase family protein</fullName>
    </submittedName>
</protein>
<evidence type="ECO:0000259" key="8">
    <source>
        <dbReference type="Pfam" id="PF00884"/>
    </source>
</evidence>
<feature type="domain" description="Sulfatase N-terminal" evidence="8">
    <location>
        <begin position="245"/>
        <end position="540"/>
    </location>
</feature>
<comment type="pathway">
    <text evidence="2">Cell wall biogenesis; lipoteichoic acid biosynthesis.</text>
</comment>
<evidence type="ECO:0000256" key="4">
    <source>
        <dbReference type="ARBA" id="ARBA00022692"/>
    </source>
</evidence>
<gene>
    <name evidence="9" type="ORF">ACJEBI_01920</name>
</gene>
<name>A0ABW8RCR1_9BACI</name>
<keyword evidence="3" id="KW-1003">Cell membrane</keyword>
<sequence length="599" mass="69502">MKPKRFLLDLLISLIISLLLNIALSWIALPSYKLLSHDFLTFPPFWSGTLILFLLFNVFFFLKRSWYLTISFFLFVLIGCFGYANSIKMEKRSDPIVPNDIYLLKESWAMSKQYVSTRQILYFVIAFILFLVAAFFIIRKKWKPSAPIGYRLLISAICIASIFALGSVREDKVWNKLGVSNKITMPAQNLSDNGFVMGNFLQLTAMYQQKPEGYAKSTVEKTINKYEKNSESNYASTKSIDVTKPNLIVLQLEAFFDPTTLPNVTFSEDPIPFYHSLQQRYTNGKLGVNVFGAGTANTEFEVLTSMSLQLFPYETHPFTSHVIQPMDSVVYRLKDYGYKSSGLHNNVGWFYKRTTAWPNLGIDYMEFSDKMFEDKNVESVYDVPAVPKDYVLFDNIIKRTKKTKGLDYVLGITMETHGPYTKWYDHDIKVTSDTVPKRSTDIIEEYAFKMRELDKALERLMNYYENSDEPTMIVMYGDHLPWLGDDKMVYYDTGYGDDSQTTENRAKMYATPFLIWDNYRNKEKEEFNLGSTFLMPYVLKEIGVKGNGLQSFLQEQMSKGIIQLPPEADQKQEGWTTDTIKQYRYMQYYYLNEPSAVKK</sequence>
<dbReference type="InterPro" id="IPR000917">
    <property type="entry name" value="Sulfatase_N"/>
</dbReference>
<dbReference type="EMBL" id="JBJHQH010000001">
    <property type="protein sequence ID" value="MFK9090239.1"/>
    <property type="molecule type" value="Genomic_DNA"/>
</dbReference>
<comment type="caution">
    <text evidence="9">The sequence shown here is derived from an EMBL/GenBank/DDBJ whole genome shotgun (WGS) entry which is preliminary data.</text>
</comment>
<evidence type="ECO:0000256" key="3">
    <source>
        <dbReference type="ARBA" id="ARBA00022475"/>
    </source>
</evidence>
<organism evidence="9 10">
    <name type="scientific">Bacillus salipaludis</name>
    <dbReference type="NCBI Taxonomy" id="2547811"/>
    <lineage>
        <taxon>Bacteria</taxon>
        <taxon>Bacillati</taxon>
        <taxon>Bacillota</taxon>
        <taxon>Bacilli</taxon>
        <taxon>Bacillales</taxon>
        <taxon>Bacillaceae</taxon>
        <taxon>Bacillus</taxon>
    </lineage>
</organism>
<keyword evidence="10" id="KW-1185">Reference proteome</keyword>
<dbReference type="Gene3D" id="3.40.720.10">
    <property type="entry name" value="Alkaline Phosphatase, subunit A"/>
    <property type="match status" value="1"/>
</dbReference>
<dbReference type="InterPro" id="IPR017850">
    <property type="entry name" value="Alkaline_phosphatase_core_sf"/>
</dbReference>
<dbReference type="PANTHER" id="PTHR47371:SF3">
    <property type="entry name" value="PHOSPHOGLYCEROL TRANSFERASE I"/>
    <property type="match status" value="1"/>
</dbReference>
<dbReference type="InterPro" id="IPR050448">
    <property type="entry name" value="OpgB/LTA_synthase_biosynth"/>
</dbReference>
<keyword evidence="5 7" id="KW-1133">Transmembrane helix</keyword>
<evidence type="ECO:0000256" key="7">
    <source>
        <dbReference type="SAM" id="Phobius"/>
    </source>
</evidence>
<evidence type="ECO:0000256" key="1">
    <source>
        <dbReference type="ARBA" id="ARBA00004651"/>
    </source>
</evidence>
<dbReference type="SUPFAM" id="SSF53649">
    <property type="entry name" value="Alkaline phosphatase-like"/>
    <property type="match status" value="1"/>
</dbReference>
<accession>A0ABW8RCR1</accession>
<dbReference type="Pfam" id="PF00884">
    <property type="entry name" value="Sulfatase"/>
    <property type="match status" value="1"/>
</dbReference>
<dbReference type="CDD" id="cd16015">
    <property type="entry name" value="LTA_synthase"/>
    <property type="match status" value="1"/>
</dbReference>
<feature type="transmembrane region" description="Helical" evidence="7">
    <location>
        <begin position="66"/>
        <end position="84"/>
    </location>
</feature>